<dbReference type="EMBL" id="LGSP01000077">
    <property type="protein sequence ID" value="KNE79649.1"/>
    <property type="molecule type" value="Genomic_DNA"/>
</dbReference>
<accession>A0ACC4W4W7</accession>
<keyword evidence="2" id="KW-1185">Reference proteome</keyword>
<name>A0ACC4W4W7_STRFR</name>
<reference evidence="1" key="1">
    <citation type="submission" date="2015-07" db="EMBL/GenBank/DDBJ databases">
        <title>Draft genome sequence of Streptomyces fradiae, a resistant strain to nitron-oligomycin.</title>
        <authorList>
            <person name="Vatlin A.A."/>
            <person name="Bekker O.B."/>
            <person name="Danilenko V.N."/>
        </authorList>
    </citation>
    <scope>NUCLEOTIDE SEQUENCE</scope>
    <source>
        <strain evidence="1">Olg1-1</strain>
    </source>
</reference>
<comment type="caution">
    <text evidence="1">The sequence shown here is derived from an EMBL/GenBank/DDBJ whole genome shotgun (WGS) entry which is preliminary data.</text>
</comment>
<evidence type="ECO:0000313" key="1">
    <source>
        <dbReference type="EMBL" id="KNE79649.1"/>
    </source>
</evidence>
<sequence length="66" mass="7232">MAETVVQGCGPSCIARLAGDFGVLYTGFNYCLVMRSEPEFQFEDAAIQHPDTLRMMSVAVHAVRHG</sequence>
<organism evidence="1 2">
    <name type="scientific">Streptomyces fradiae</name>
    <name type="common">Streptomyces roseoflavus</name>
    <dbReference type="NCBI Taxonomy" id="1906"/>
    <lineage>
        <taxon>Bacteria</taxon>
        <taxon>Bacillati</taxon>
        <taxon>Actinomycetota</taxon>
        <taxon>Actinomycetes</taxon>
        <taxon>Kitasatosporales</taxon>
        <taxon>Streptomycetaceae</taxon>
        <taxon>Streptomyces</taxon>
    </lineage>
</organism>
<gene>
    <name evidence="1" type="ORF">ADZ36_26430</name>
</gene>
<protein>
    <submittedName>
        <fullName evidence="1">Uncharacterized protein</fullName>
    </submittedName>
</protein>
<proteinExistence type="predicted"/>
<evidence type="ECO:0000313" key="2">
    <source>
        <dbReference type="Proteomes" id="UP000037185"/>
    </source>
</evidence>
<dbReference type="Proteomes" id="UP000037185">
    <property type="component" value="Unassembled WGS sequence"/>
</dbReference>